<comment type="similarity">
    <text evidence="1">Belongs to the short-chain dehydrogenases/reductases (SDR) family.</text>
</comment>
<dbReference type="PANTHER" id="PTHR43639">
    <property type="entry name" value="OXIDOREDUCTASE, SHORT-CHAIN DEHYDROGENASE/REDUCTASE FAMILY (AFU_ORTHOLOGUE AFUA_5G02870)"/>
    <property type="match status" value="1"/>
</dbReference>
<name>A0ABW3Z8N8_9HYPH</name>
<dbReference type="Proteomes" id="UP001597171">
    <property type="component" value="Unassembled WGS sequence"/>
</dbReference>
<evidence type="ECO:0000256" key="1">
    <source>
        <dbReference type="ARBA" id="ARBA00006484"/>
    </source>
</evidence>
<reference evidence="4" key="1">
    <citation type="journal article" date="2019" name="Int. J. Syst. Evol. Microbiol.">
        <title>The Global Catalogue of Microorganisms (GCM) 10K type strain sequencing project: providing services to taxonomists for standard genome sequencing and annotation.</title>
        <authorList>
            <consortium name="The Broad Institute Genomics Platform"/>
            <consortium name="The Broad Institute Genome Sequencing Center for Infectious Disease"/>
            <person name="Wu L."/>
            <person name="Ma J."/>
        </authorList>
    </citation>
    <scope>NUCLEOTIDE SEQUENCE [LARGE SCALE GENOMIC DNA]</scope>
    <source>
        <strain evidence="4">CCUG 61696</strain>
    </source>
</reference>
<organism evidence="3 4">
    <name type="scientific">Methylopila musalis</name>
    <dbReference type="NCBI Taxonomy" id="1134781"/>
    <lineage>
        <taxon>Bacteria</taxon>
        <taxon>Pseudomonadati</taxon>
        <taxon>Pseudomonadota</taxon>
        <taxon>Alphaproteobacteria</taxon>
        <taxon>Hyphomicrobiales</taxon>
        <taxon>Methylopilaceae</taxon>
        <taxon>Methylopila</taxon>
    </lineage>
</organism>
<dbReference type="SUPFAM" id="SSF51735">
    <property type="entry name" value="NAD(P)-binding Rossmann-fold domains"/>
    <property type="match status" value="1"/>
</dbReference>
<dbReference type="EMBL" id="JBHTMX010000103">
    <property type="protein sequence ID" value="MFD1332599.1"/>
    <property type="molecule type" value="Genomic_DNA"/>
</dbReference>
<evidence type="ECO:0000313" key="4">
    <source>
        <dbReference type="Proteomes" id="UP001597171"/>
    </source>
</evidence>
<keyword evidence="4" id="KW-1185">Reference proteome</keyword>
<dbReference type="Gene3D" id="3.40.50.720">
    <property type="entry name" value="NAD(P)-binding Rossmann-like Domain"/>
    <property type="match status" value="1"/>
</dbReference>
<dbReference type="PANTHER" id="PTHR43639:SF1">
    <property type="entry name" value="SHORT-CHAIN DEHYDROGENASE_REDUCTASE FAMILY PROTEIN"/>
    <property type="match status" value="1"/>
</dbReference>
<gene>
    <name evidence="3" type="ORF">ACFQ4O_11390</name>
</gene>
<dbReference type="InterPro" id="IPR036291">
    <property type="entry name" value="NAD(P)-bd_dom_sf"/>
</dbReference>
<comment type="caution">
    <text evidence="3">The sequence shown here is derived from an EMBL/GenBank/DDBJ whole genome shotgun (WGS) entry which is preliminary data.</text>
</comment>
<dbReference type="NCBIfam" id="NF006597">
    <property type="entry name" value="PRK09134.1"/>
    <property type="match status" value="1"/>
</dbReference>
<evidence type="ECO:0000256" key="2">
    <source>
        <dbReference type="ARBA" id="ARBA00023002"/>
    </source>
</evidence>
<dbReference type="RefSeq" id="WP_378775817.1">
    <property type="nucleotide sequence ID" value="NZ_JBHTMX010000103.1"/>
</dbReference>
<keyword evidence="2" id="KW-0560">Oxidoreductase</keyword>
<dbReference type="PRINTS" id="PR00080">
    <property type="entry name" value="SDRFAMILY"/>
</dbReference>
<proteinExistence type="inferred from homology"/>
<evidence type="ECO:0000313" key="3">
    <source>
        <dbReference type="EMBL" id="MFD1332599.1"/>
    </source>
</evidence>
<sequence>MCNPEKLAALVTGSARRIGAAIARELAGLGHPVAVHHRASAEAARELVAEIVSRGGRAAVVSADLADSADTAALVARATEAVGPLGVLVNNASSFEPDGPGALDPAAWDRQMAINLRAPVFLTEAFAAALPTGARGVVVNVIDQRVLKPSPGFLSYTLAKSALLAATHALALSLAPRVRVVGVGPGPTCANARQSLEAFARQSAATPLGRGPSPEEIAAAVAYLVRAESVTGVMLPVDGGQHLAWTLADESDG</sequence>
<dbReference type="PRINTS" id="PR00081">
    <property type="entry name" value="GDHRDH"/>
</dbReference>
<dbReference type="InterPro" id="IPR002347">
    <property type="entry name" value="SDR_fam"/>
</dbReference>
<protein>
    <submittedName>
        <fullName evidence="3">SDR family oxidoreductase</fullName>
    </submittedName>
</protein>
<accession>A0ABW3Z8N8</accession>
<dbReference type="Pfam" id="PF13561">
    <property type="entry name" value="adh_short_C2"/>
    <property type="match status" value="1"/>
</dbReference>